<protein>
    <submittedName>
        <fullName evidence="3">Uncharacterized protein</fullName>
    </submittedName>
</protein>
<dbReference type="EMBL" id="UYJE01006879">
    <property type="protein sequence ID" value="VDI49876.1"/>
    <property type="molecule type" value="Genomic_DNA"/>
</dbReference>
<dbReference type="AlphaFoldDB" id="A0A8B6FGM9"/>
<evidence type="ECO:0000313" key="3">
    <source>
        <dbReference type="EMBL" id="VDI49876.1"/>
    </source>
</evidence>
<dbReference type="OrthoDB" id="6140596at2759"/>
<organism evidence="3 4">
    <name type="scientific">Mytilus galloprovincialis</name>
    <name type="common">Mediterranean mussel</name>
    <dbReference type="NCBI Taxonomy" id="29158"/>
    <lineage>
        <taxon>Eukaryota</taxon>
        <taxon>Metazoa</taxon>
        <taxon>Spiralia</taxon>
        <taxon>Lophotrochozoa</taxon>
        <taxon>Mollusca</taxon>
        <taxon>Bivalvia</taxon>
        <taxon>Autobranchia</taxon>
        <taxon>Pteriomorphia</taxon>
        <taxon>Mytilida</taxon>
        <taxon>Mytiloidea</taxon>
        <taxon>Mytilidae</taxon>
        <taxon>Mytilinae</taxon>
        <taxon>Mytilus</taxon>
    </lineage>
</organism>
<keyword evidence="2" id="KW-0175">Coiled coil</keyword>
<evidence type="ECO:0000313" key="4">
    <source>
        <dbReference type="Proteomes" id="UP000596742"/>
    </source>
</evidence>
<comment type="caution">
    <text evidence="3">The sequence shown here is derived from an EMBL/GenBank/DDBJ whole genome shotgun (WGS) entry which is preliminary data.</text>
</comment>
<keyword evidence="1" id="KW-0540">Nuclease</keyword>
<sequence>MPKQILKKKHFRYPWQHYKPPLREKNVDEKIASYAEACSGLASELLAAKKKSKKEIQSLKEEHINQIQNLQTTLEKEVKIVKRTHSEELQRETKKVKLVKKKSSKQLLSESFIRDKIEQQLQSAFKAKKSVTNKNLLLQRQLKRYKQNKLKEKMQARICKIIKENKMKVLQHADEIKSLKIENMKLTNQLQEQKNDMKKMSEQIKTLEELEPIDTVEVKLKNITEERDYLHTLLQDNVELKLFDVEKNRYTTEARQCIMNLSSFNVSSKNVGTVIKEVLKLADKSPNVIPSRKTIDNIIVEKIAVGQTQLGANLATQKNTCLYGDETRKFGKTYQAFLVSDENKKVYFLGLRDMIDKAASTTLDVFINILDDISDVCEQYRQTNVTSPGHSIMCNIRDFVSDRAHTNIAFTVLLEQYRLEIMQDFLQNWEELSDAEQSLAAKVNNFFCGLHLLVNFAECLSPILLLFEKMQETESSLQDISDDDESTQIQIFSSDSKNQSLFYVFVENALEGGWTKNVAVIVHSVHIVNRKMRK</sequence>
<feature type="coiled-coil region" evidence="2">
    <location>
        <begin position="128"/>
        <end position="210"/>
    </location>
</feature>
<keyword evidence="4" id="KW-1185">Reference proteome</keyword>
<proteinExistence type="predicted"/>
<evidence type="ECO:0000256" key="2">
    <source>
        <dbReference type="SAM" id="Coils"/>
    </source>
</evidence>
<gene>
    <name evidence="3" type="ORF">MGAL_10B076129</name>
</gene>
<feature type="coiled-coil region" evidence="2">
    <location>
        <begin position="42"/>
        <end position="80"/>
    </location>
</feature>
<dbReference type="PANTHER" id="PTHR11046:SF25">
    <property type="match status" value="1"/>
</dbReference>
<dbReference type="GO" id="GO:0000175">
    <property type="term" value="F:3'-5'-RNA exonuclease activity"/>
    <property type="evidence" value="ECO:0007669"/>
    <property type="project" value="InterPro"/>
</dbReference>
<dbReference type="Proteomes" id="UP000596742">
    <property type="component" value="Unassembled WGS sequence"/>
</dbReference>
<accession>A0A8B6FGM9</accession>
<reference evidence="3" key="1">
    <citation type="submission" date="2018-11" db="EMBL/GenBank/DDBJ databases">
        <authorList>
            <person name="Alioto T."/>
            <person name="Alioto T."/>
        </authorList>
    </citation>
    <scope>NUCLEOTIDE SEQUENCE</scope>
</reference>
<dbReference type="InterPro" id="IPR022894">
    <property type="entry name" value="Oligoribonuclease"/>
</dbReference>
<name>A0A8B6FGM9_MYTGA</name>
<evidence type="ECO:0000256" key="1">
    <source>
        <dbReference type="ARBA" id="ARBA00022722"/>
    </source>
</evidence>
<dbReference type="PANTHER" id="PTHR11046">
    <property type="entry name" value="OLIGORIBONUCLEASE, MITOCHONDRIAL"/>
    <property type="match status" value="1"/>
</dbReference>
<keyword evidence="1" id="KW-0378">Hydrolase</keyword>